<dbReference type="InterPro" id="IPR011047">
    <property type="entry name" value="Quinoprotein_ADH-like_sf"/>
</dbReference>
<dbReference type="SUPFAM" id="SSF50998">
    <property type="entry name" value="Quinoprotein alcohol dehydrogenase-like"/>
    <property type="match status" value="1"/>
</dbReference>
<keyword evidence="7" id="KW-1185">Reference proteome</keyword>
<keyword evidence="2 4" id="KW-0472">Membrane</keyword>
<dbReference type="GO" id="GO:0051205">
    <property type="term" value="P:protein insertion into membrane"/>
    <property type="evidence" value="ECO:0007669"/>
    <property type="project" value="UniProtKB-UniRule"/>
</dbReference>
<dbReference type="InterPro" id="IPR015943">
    <property type="entry name" value="WD40/YVTN_repeat-like_dom_sf"/>
</dbReference>
<evidence type="ECO:0000256" key="2">
    <source>
        <dbReference type="ARBA" id="ARBA00023136"/>
    </source>
</evidence>
<evidence type="ECO:0000313" key="6">
    <source>
        <dbReference type="EMBL" id="QIK37419.1"/>
    </source>
</evidence>
<dbReference type="InterPro" id="IPR018391">
    <property type="entry name" value="PQQ_b-propeller_rpt"/>
</dbReference>
<gene>
    <name evidence="4 6" type="primary">bamB</name>
    <name evidence="6" type="ORF">GWK36_04835</name>
</gene>
<evidence type="ECO:0000313" key="7">
    <source>
        <dbReference type="Proteomes" id="UP000502699"/>
    </source>
</evidence>
<keyword evidence="3 4" id="KW-0998">Cell outer membrane</keyword>
<dbReference type="Pfam" id="PF13360">
    <property type="entry name" value="PQQ_2"/>
    <property type="match status" value="2"/>
</dbReference>
<keyword evidence="1 4" id="KW-0732">Signal</keyword>
<dbReference type="InterPro" id="IPR002372">
    <property type="entry name" value="PQQ_rpt_dom"/>
</dbReference>
<dbReference type="GO" id="GO:0043165">
    <property type="term" value="P:Gram-negative-bacterium-type cell outer membrane assembly"/>
    <property type="evidence" value="ECO:0007669"/>
    <property type="project" value="UniProtKB-UniRule"/>
</dbReference>
<dbReference type="InterPro" id="IPR017687">
    <property type="entry name" value="BamB"/>
</dbReference>
<comment type="function">
    <text evidence="4">Part of the outer membrane protein assembly complex, which is involved in assembly and insertion of beta-barrel proteins into the outer membrane.</text>
</comment>
<evidence type="ECO:0000256" key="1">
    <source>
        <dbReference type="ARBA" id="ARBA00022729"/>
    </source>
</evidence>
<accession>A0A6G7VBI3</accession>
<evidence type="ECO:0000259" key="5">
    <source>
        <dbReference type="Pfam" id="PF13360"/>
    </source>
</evidence>
<dbReference type="Proteomes" id="UP000502699">
    <property type="component" value="Chromosome"/>
</dbReference>
<organism evidence="6 7">
    <name type="scientific">Caldichromatium japonicum</name>
    <dbReference type="NCBI Taxonomy" id="2699430"/>
    <lineage>
        <taxon>Bacteria</taxon>
        <taxon>Pseudomonadati</taxon>
        <taxon>Pseudomonadota</taxon>
        <taxon>Gammaproteobacteria</taxon>
        <taxon>Chromatiales</taxon>
        <taxon>Chromatiaceae</taxon>
        <taxon>Caldichromatium</taxon>
    </lineage>
</organism>
<protein>
    <recommendedName>
        <fullName evidence="4">Outer membrane protein assembly factor BamB</fullName>
    </recommendedName>
</protein>
<dbReference type="KEGG" id="cjap:GWK36_04835"/>
<dbReference type="PANTHER" id="PTHR34512:SF30">
    <property type="entry name" value="OUTER MEMBRANE PROTEIN ASSEMBLY FACTOR BAMB"/>
    <property type="match status" value="1"/>
</dbReference>
<feature type="domain" description="Pyrrolo-quinoline quinone repeat" evidence="5">
    <location>
        <begin position="99"/>
        <end position="334"/>
    </location>
</feature>
<dbReference type="PANTHER" id="PTHR34512">
    <property type="entry name" value="CELL SURFACE PROTEIN"/>
    <property type="match status" value="1"/>
</dbReference>
<feature type="domain" description="Pyrrolo-quinoline quinone repeat" evidence="5">
    <location>
        <begin position="348"/>
        <end position="406"/>
    </location>
</feature>
<comment type="subunit">
    <text evidence="4">Part of the Bam complex.</text>
</comment>
<comment type="similarity">
    <text evidence="4">Belongs to the BamB family.</text>
</comment>
<reference evidence="7" key="1">
    <citation type="submission" date="2020-01" db="EMBL/GenBank/DDBJ databases">
        <title>Caldichromatium gen. nov., sp. nov., a thermophilic purple sulfur bacterium member of the family Chromatiaceae isolated from Nakabusa hot spring, Japan.</title>
        <authorList>
            <person name="Saini M.K."/>
            <person name="Hanada S."/>
            <person name="Tank M."/>
        </authorList>
    </citation>
    <scope>NUCLEOTIDE SEQUENCE [LARGE SCALE GENOMIC DNA]</scope>
    <source>
        <strain evidence="7">No.7</strain>
    </source>
</reference>
<comment type="subcellular location">
    <subcellularLocation>
        <location evidence="4">Cell outer membrane</location>
    </subcellularLocation>
</comment>
<proteinExistence type="inferred from homology"/>
<dbReference type="NCBIfam" id="TIGR03300">
    <property type="entry name" value="assembly_YfgL"/>
    <property type="match status" value="1"/>
</dbReference>
<dbReference type="AlphaFoldDB" id="A0A6G7VBI3"/>
<evidence type="ECO:0000256" key="4">
    <source>
        <dbReference type="HAMAP-Rule" id="MF_00923"/>
    </source>
</evidence>
<dbReference type="SMART" id="SM00564">
    <property type="entry name" value="PQQ"/>
    <property type="match status" value="7"/>
</dbReference>
<evidence type="ECO:0000256" key="3">
    <source>
        <dbReference type="ARBA" id="ARBA00023237"/>
    </source>
</evidence>
<sequence length="408" mass="43978">MAKIGWQLEVILPRPGEWSVIGRLGPPLVFALWLSGCGMIPWLAPERDPHPPSPLPPLAQEQGLVVSWSAQPTRGTEGRQLRLVPALAAGRLYVADAPGRVVALDAGSGRELWRRETGLKISAGPEVAGERLLVGTSQGEVVALSLQDGQELWRTSVGAEILAVPRYRPDPSAGGRVIVHTLDDSIYSLDAATGQIQWRVNYPPPVLTLRGSSTPLLTEDGIVIGLAGGKLVKLSPSDGLPLWEVVITRPGGRTELARITDIDADPIWVGETIYIGAYNGDLAGVQDKRGEVLWRRKLSVHAGLAADAEGIYITDSEDQVWAADPRDGAGRWKQDQLHYRRLTAPAILGNNLLVGDLEGYVHLLAKRDGALIGRARLAKSRISARPLVAEGRVYIYGEDGTLCALQQP</sequence>
<dbReference type="RefSeq" id="WP_166270188.1">
    <property type="nucleotide sequence ID" value="NZ_CP048029.1"/>
</dbReference>
<dbReference type="HAMAP" id="MF_00923">
    <property type="entry name" value="OM_assembly_BamB"/>
    <property type="match status" value="1"/>
</dbReference>
<dbReference type="EMBL" id="CP048029">
    <property type="protein sequence ID" value="QIK37419.1"/>
    <property type="molecule type" value="Genomic_DNA"/>
</dbReference>
<dbReference type="GO" id="GO:0009279">
    <property type="term" value="C:cell outer membrane"/>
    <property type="evidence" value="ECO:0007669"/>
    <property type="project" value="UniProtKB-SubCell"/>
</dbReference>
<name>A0A6G7VBI3_9GAMM</name>
<dbReference type="Gene3D" id="2.130.10.10">
    <property type="entry name" value="YVTN repeat-like/Quinoprotein amine dehydrogenase"/>
    <property type="match status" value="1"/>
</dbReference>